<dbReference type="AlphaFoldDB" id="A0A259U436"/>
<keyword evidence="5 6" id="KW-0687">Ribonucleoprotein</keyword>
<evidence type="ECO:0000313" key="9">
    <source>
        <dbReference type="Proteomes" id="UP000216446"/>
    </source>
</evidence>
<dbReference type="InterPro" id="IPR012340">
    <property type="entry name" value="NA-bd_OB-fold"/>
</dbReference>
<comment type="caution">
    <text evidence="8">The sequence shown here is derived from an EMBL/GenBank/DDBJ whole genome shotgun (WGS) entry which is preliminary data.</text>
</comment>
<reference evidence="8 9" key="1">
    <citation type="submission" date="2016-11" db="EMBL/GenBank/DDBJ databases">
        <title>Study of marine rhodopsin-containing bacteria.</title>
        <authorList>
            <person name="Yoshizawa S."/>
            <person name="Kumagai Y."/>
            <person name="Kogure K."/>
        </authorList>
    </citation>
    <scope>NUCLEOTIDE SEQUENCE [LARGE SCALE GENOMIC DNA]</scope>
    <source>
        <strain evidence="8 9">SG-29</strain>
    </source>
</reference>
<evidence type="ECO:0000256" key="3">
    <source>
        <dbReference type="ARBA" id="ARBA00022884"/>
    </source>
</evidence>
<sequence>MASLSQIATGSSVSTDSERGARKFRVGLVVSDKMDKTITIAIQRQVKHPIYGKFIKQTTKLKAHDESNDANEGDVVRIQETRPISKTKRWRLVEVVERAK</sequence>
<evidence type="ECO:0000256" key="5">
    <source>
        <dbReference type="ARBA" id="ARBA00023274"/>
    </source>
</evidence>
<keyword evidence="2 6" id="KW-0699">rRNA-binding</keyword>
<evidence type="ECO:0000256" key="7">
    <source>
        <dbReference type="RuleBase" id="RU003872"/>
    </source>
</evidence>
<dbReference type="CDD" id="cd00364">
    <property type="entry name" value="Ribosomal_uS17"/>
    <property type="match status" value="1"/>
</dbReference>
<evidence type="ECO:0000256" key="4">
    <source>
        <dbReference type="ARBA" id="ARBA00022980"/>
    </source>
</evidence>
<dbReference type="SUPFAM" id="SSF50249">
    <property type="entry name" value="Nucleic acid-binding proteins"/>
    <property type="match status" value="1"/>
</dbReference>
<dbReference type="Proteomes" id="UP000216446">
    <property type="component" value="Unassembled WGS sequence"/>
</dbReference>
<comment type="subunit">
    <text evidence="6">Part of the 30S ribosomal subunit.</text>
</comment>
<dbReference type="NCBIfam" id="TIGR03635">
    <property type="entry name" value="uS17_bact"/>
    <property type="match status" value="1"/>
</dbReference>
<dbReference type="PRINTS" id="PR00973">
    <property type="entry name" value="RIBOSOMALS17"/>
</dbReference>
<name>A0A259U436_9BACT</name>
<dbReference type="InterPro" id="IPR000266">
    <property type="entry name" value="Ribosomal_uS17"/>
</dbReference>
<evidence type="ECO:0000313" key="8">
    <source>
        <dbReference type="EMBL" id="OZC04721.1"/>
    </source>
</evidence>
<dbReference type="Gene3D" id="2.40.50.140">
    <property type="entry name" value="Nucleic acid-binding proteins"/>
    <property type="match status" value="1"/>
</dbReference>
<dbReference type="Pfam" id="PF00366">
    <property type="entry name" value="Ribosomal_S17"/>
    <property type="match status" value="1"/>
</dbReference>
<dbReference type="HAMAP" id="MF_01345_B">
    <property type="entry name" value="Ribosomal_uS17_B"/>
    <property type="match status" value="1"/>
</dbReference>
<keyword evidence="3 6" id="KW-0694">RNA-binding</keyword>
<dbReference type="NCBIfam" id="NF004123">
    <property type="entry name" value="PRK05610.1"/>
    <property type="match status" value="1"/>
</dbReference>
<organism evidence="8 9">
    <name type="scientific">Rubricoccus marinus</name>
    <dbReference type="NCBI Taxonomy" id="716817"/>
    <lineage>
        <taxon>Bacteria</taxon>
        <taxon>Pseudomonadati</taxon>
        <taxon>Rhodothermota</taxon>
        <taxon>Rhodothermia</taxon>
        <taxon>Rhodothermales</taxon>
        <taxon>Rubricoccaceae</taxon>
        <taxon>Rubricoccus</taxon>
    </lineage>
</organism>
<proteinExistence type="inferred from homology"/>
<dbReference type="RefSeq" id="WP_094551310.1">
    <property type="nucleotide sequence ID" value="NZ_MQWB01000001.1"/>
</dbReference>
<keyword evidence="9" id="KW-1185">Reference proteome</keyword>
<accession>A0A259U436</accession>
<dbReference type="GO" id="GO:0019843">
    <property type="term" value="F:rRNA binding"/>
    <property type="evidence" value="ECO:0007669"/>
    <property type="project" value="UniProtKB-UniRule"/>
</dbReference>
<evidence type="ECO:0000256" key="2">
    <source>
        <dbReference type="ARBA" id="ARBA00022730"/>
    </source>
</evidence>
<evidence type="ECO:0000256" key="1">
    <source>
        <dbReference type="ARBA" id="ARBA00010254"/>
    </source>
</evidence>
<dbReference type="FunCoup" id="A0A259U436">
    <property type="interactions" value="402"/>
</dbReference>
<dbReference type="FunFam" id="2.40.50.140:FF:000123">
    <property type="entry name" value="30S ribosomal protein S17"/>
    <property type="match status" value="1"/>
</dbReference>
<protein>
    <recommendedName>
        <fullName evidence="6">Small ribosomal subunit protein uS17</fullName>
    </recommendedName>
</protein>
<keyword evidence="4 6" id="KW-0689">Ribosomal protein</keyword>
<dbReference type="InParanoid" id="A0A259U436"/>
<gene>
    <name evidence="6" type="primary">rpsQ</name>
    <name evidence="8" type="ORF">BSZ36_12440</name>
</gene>
<comment type="similarity">
    <text evidence="1 6 7">Belongs to the universal ribosomal protein uS17 family.</text>
</comment>
<dbReference type="GO" id="GO:0006412">
    <property type="term" value="P:translation"/>
    <property type="evidence" value="ECO:0007669"/>
    <property type="project" value="UniProtKB-UniRule"/>
</dbReference>
<dbReference type="PANTHER" id="PTHR10744">
    <property type="entry name" value="40S RIBOSOMAL PROTEIN S11 FAMILY MEMBER"/>
    <property type="match status" value="1"/>
</dbReference>
<dbReference type="InterPro" id="IPR019979">
    <property type="entry name" value="Ribosomal_uS17_CS"/>
</dbReference>
<dbReference type="PANTHER" id="PTHR10744:SF1">
    <property type="entry name" value="SMALL RIBOSOMAL SUBUNIT PROTEIN US17M"/>
    <property type="match status" value="1"/>
</dbReference>
<dbReference type="InterPro" id="IPR019984">
    <property type="entry name" value="Ribosomal_uS17_bact/chlr"/>
</dbReference>
<dbReference type="GO" id="GO:0022627">
    <property type="term" value="C:cytosolic small ribosomal subunit"/>
    <property type="evidence" value="ECO:0007669"/>
    <property type="project" value="UniProtKB-UniRule"/>
</dbReference>
<dbReference type="PROSITE" id="PS00056">
    <property type="entry name" value="RIBOSOMAL_S17"/>
    <property type="match status" value="1"/>
</dbReference>
<dbReference type="EMBL" id="MQWB01000001">
    <property type="protein sequence ID" value="OZC04721.1"/>
    <property type="molecule type" value="Genomic_DNA"/>
</dbReference>
<comment type="function">
    <text evidence="6">One of the primary rRNA binding proteins, it binds specifically to the 5'-end of 16S ribosomal RNA.</text>
</comment>
<dbReference type="GO" id="GO:0003735">
    <property type="term" value="F:structural constituent of ribosome"/>
    <property type="evidence" value="ECO:0007669"/>
    <property type="project" value="UniProtKB-UniRule"/>
</dbReference>
<dbReference type="OrthoDB" id="9811714at2"/>
<evidence type="ECO:0000256" key="6">
    <source>
        <dbReference type="HAMAP-Rule" id="MF_01345"/>
    </source>
</evidence>